<dbReference type="RefSeq" id="XP_033390225.1">
    <property type="nucleotide sequence ID" value="XM_033522871.1"/>
</dbReference>
<keyword evidence="1" id="KW-1133">Transmembrane helix</keyword>
<sequence length="92" mass="10604">MFICFDSHKSWAQQGVFFLFLGKRNRSGCMGYRNGLLDWGYLSDFRGFGHNYGVFFGFWVLGSSFGFSTSNHFLAAIIHHRHQQSVKDGLEK</sequence>
<keyword evidence="1" id="KW-0472">Membrane</keyword>
<dbReference type="EMBL" id="ML978066">
    <property type="protein sequence ID" value="KAF2021886.1"/>
    <property type="molecule type" value="Genomic_DNA"/>
</dbReference>
<evidence type="ECO:0000313" key="2">
    <source>
        <dbReference type="EMBL" id="KAF2021886.1"/>
    </source>
</evidence>
<name>A0A6A5Y9E8_9PLEO</name>
<evidence type="ECO:0000256" key="1">
    <source>
        <dbReference type="SAM" id="Phobius"/>
    </source>
</evidence>
<protein>
    <submittedName>
        <fullName evidence="2">Uncharacterized protein</fullName>
    </submittedName>
</protein>
<proteinExistence type="predicted"/>
<dbReference type="GeneID" id="54280268"/>
<keyword evidence="3" id="KW-1185">Reference proteome</keyword>
<evidence type="ECO:0000313" key="3">
    <source>
        <dbReference type="Proteomes" id="UP000799778"/>
    </source>
</evidence>
<reference evidence="2" key="1">
    <citation type="journal article" date="2020" name="Stud. Mycol.">
        <title>101 Dothideomycetes genomes: a test case for predicting lifestyles and emergence of pathogens.</title>
        <authorList>
            <person name="Haridas S."/>
            <person name="Albert R."/>
            <person name="Binder M."/>
            <person name="Bloem J."/>
            <person name="Labutti K."/>
            <person name="Salamov A."/>
            <person name="Andreopoulos B."/>
            <person name="Baker S."/>
            <person name="Barry K."/>
            <person name="Bills G."/>
            <person name="Bluhm B."/>
            <person name="Cannon C."/>
            <person name="Castanera R."/>
            <person name="Culley D."/>
            <person name="Daum C."/>
            <person name="Ezra D."/>
            <person name="Gonzalez J."/>
            <person name="Henrissat B."/>
            <person name="Kuo A."/>
            <person name="Liang C."/>
            <person name="Lipzen A."/>
            <person name="Lutzoni F."/>
            <person name="Magnuson J."/>
            <person name="Mondo S."/>
            <person name="Nolan M."/>
            <person name="Ohm R."/>
            <person name="Pangilinan J."/>
            <person name="Park H.-J."/>
            <person name="Ramirez L."/>
            <person name="Alfaro M."/>
            <person name="Sun H."/>
            <person name="Tritt A."/>
            <person name="Yoshinaga Y."/>
            <person name="Zwiers L.-H."/>
            <person name="Turgeon B."/>
            <person name="Goodwin S."/>
            <person name="Spatafora J."/>
            <person name="Crous P."/>
            <person name="Grigoriev I."/>
        </authorList>
    </citation>
    <scope>NUCLEOTIDE SEQUENCE</scope>
    <source>
        <strain evidence="2">CBS 175.79</strain>
    </source>
</reference>
<feature type="transmembrane region" description="Helical" evidence="1">
    <location>
        <begin position="52"/>
        <end position="78"/>
    </location>
</feature>
<dbReference type="Proteomes" id="UP000799778">
    <property type="component" value="Unassembled WGS sequence"/>
</dbReference>
<accession>A0A6A5Y9E8</accession>
<keyword evidence="1" id="KW-0812">Transmembrane</keyword>
<gene>
    <name evidence="2" type="ORF">BU24DRAFT_31541</name>
</gene>
<dbReference type="AlphaFoldDB" id="A0A6A5Y9E8"/>
<organism evidence="2 3">
    <name type="scientific">Aaosphaeria arxii CBS 175.79</name>
    <dbReference type="NCBI Taxonomy" id="1450172"/>
    <lineage>
        <taxon>Eukaryota</taxon>
        <taxon>Fungi</taxon>
        <taxon>Dikarya</taxon>
        <taxon>Ascomycota</taxon>
        <taxon>Pezizomycotina</taxon>
        <taxon>Dothideomycetes</taxon>
        <taxon>Pleosporomycetidae</taxon>
        <taxon>Pleosporales</taxon>
        <taxon>Pleosporales incertae sedis</taxon>
        <taxon>Aaosphaeria</taxon>
    </lineage>
</organism>